<reference evidence="7" key="1">
    <citation type="submission" date="2014-05" db="EMBL/GenBank/DDBJ databases">
        <authorList>
            <person name="Chronopoulou M."/>
        </authorList>
    </citation>
    <scope>NUCLEOTIDE SEQUENCE</scope>
    <source>
        <tissue evidence="7">Whole organism</tissue>
    </source>
</reference>
<feature type="domain" description="Peptidase S1" evidence="6">
    <location>
        <begin position="176"/>
        <end position="449"/>
    </location>
</feature>
<dbReference type="InterPro" id="IPR001314">
    <property type="entry name" value="Peptidase_S1A"/>
</dbReference>
<accession>A0A0K2TM53</accession>
<dbReference type="EMBL" id="HACA01009160">
    <property type="protein sequence ID" value="CDW26521.1"/>
    <property type="molecule type" value="Transcribed_RNA"/>
</dbReference>
<dbReference type="SUPFAM" id="SSF50494">
    <property type="entry name" value="Trypsin-like serine proteases"/>
    <property type="match status" value="1"/>
</dbReference>
<dbReference type="FunFam" id="2.40.10.10:FF:000068">
    <property type="entry name" value="transmembrane protease serine 2"/>
    <property type="match status" value="1"/>
</dbReference>
<keyword evidence="3" id="KW-0175">Coiled coil</keyword>
<evidence type="ECO:0000256" key="2">
    <source>
        <dbReference type="ARBA" id="ARBA00024195"/>
    </source>
</evidence>
<feature type="region of interest" description="Disordered" evidence="4">
    <location>
        <begin position="567"/>
        <end position="633"/>
    </location>
</feature>
<dbReference type="CDD" id="cd00190">
    <property type="entry name" value="Tryp_SPc"/>
    <property type="match status" value="1"/>
</dbReference>
<evidence type="ECO:0000256" key="3">
    <source>
        <dbReference type="SAM" id="Coils"/>
    </source>
</evidence>
<evidence type="ECO:0000259" key="6">
    <source>
        <dbReference type="PROSITE" id="PS50240"/>
    </source>
</evidence>
<name>A0A0K2TM53_LEPSM</name>
<dbReference type="PROSITE" id="PS50240">
    <property type="entry name" value="TRYPSIN_DOM"/>
    <property type="match status" value="1"/>
</dbReference>
<dbReference type="InterPro" id="IPR043504">
    <property type="entry name" value="Peptidase_S1_PA_chymotrypsin"/>
</dbReference>
<dbReference type="InterPro" id="IPR041515">
    <property type="entry name" value="PPAF-2-like_Clip"/>
</dbReference>
<dbReference type="Gene3D" id="2.40.10.10">
    <property type="entry name" value="Trypsin-like serine proteases"/>
    <property type="match status" value="1"/>
</dbReference>
<feature type="coiled-coil region" evidence="3">
    <location>
        <begin position="468"/>
        <end position="516"/>
    </location>
</feature>
<dbReference type="InterPro" id="IPR051487">
    <property type="entry name" value="Ser/Thr_Proteases_Immune/Dev"/>
</dbReference>
<dbReference type="GO" id="GO:0006508">
    <property type="term" value="P:proteolysis"/>
    <property type="evidence" value="ECO:0007669"/>
    <property type="project" value="InterPro"/>
</dbReference>
<feature type="compositionally biased region" description="Low complexity" evidence="4">
    <location>
        <begin position="594"/>
        <end position="605"/>
    </location>
</feature>
<dbReference type="FunFam" id="2.40.10.10:FF:000002">
    <property type="entry name" value="Transmembrane protease serine"/>
    <property type="match status" value="1"/>
</dbReference>
<feature type="signal peptide" evidence="5">
    <location>
        <begin position="1"/>
        <end position="15"/>
    </location>
</feature>
<evidence type="ECO:0000256" key="5">
    <source>
        <dbReference type="SAM" id="SignalP"/>
    </source>
</evidence>
<keyword evidence="1" id="KW-1015">Disulfide bond</keyword>
<dbReference type="PANTHER" id="PTHR24256">
    <property type="entry name" value="TRYPTASE-RELATED"/>
    <property type="match status" value="1"/>
</dbReference>
<sequence>MKIFLLLGLVAFAASRPQDVGVDDILGAADSARYGNSEEPADPSLIDDVFGGGGGNVDVSPIKDGGSYAGDGGDSHVNEIVDTSYEDCSYYADQGYKCVPYYTCEDGEIVTDGGGLIDIRSSFSAILDPGSSKCPGYLEVCCRHPEFATNAPHIETTQKPTTPKPRIYQSACGRRNIGGIGVRIQNDKYKGSTQFGEWPHMCAVLESKSVAGSEEVNLYVCGASLIAPGVILTGAHCVAKIKPSNIKIRCGEWDTQQQVEPRPHQDRYVQHVKIHPLFDPKNLHNDFAILFLESDFILAPHIDMICLPDNLAGIHDYNHKDCFATGWGKDKFGKSGVYQVIMKQVQMDIVDSAECQNRLRKTRLGDSFELDKSFICAGGEKDKDTCKGDGGGPLVCPKGDGSSYGGEPTYVQAGIIAWGIDCGVNGNPGVYANVADGLCFIDWATQCATGIPNYFNIQGCENWASSEIQSLYSKIEEFQKKLETITADGSGTPSNLRNLNRRIAKHNMILKIFEEDEHICIGSAVTDGDGSYTGGDNGDIDISSLGRKGETGAYGDGAEGGAPFATAIGGDPDPNAVADGSNGNYNGDGGSNGPDGIIDGDIGNHNGDGGSNGPDGIIDGGDGIDTNAPGDGY</sequence>
<dbReference type="AlphaFoldDB" id="A0A0K2TM53"/>
<dbReference type="Pfam" id="PF18322">
    <property type="entry name" value="CLIP_1"/>
    <property type="match status" value="1"/>
</dbReference>
<dbReference type="SMART" id="SM00020">
    <property type="entry name" value="Tryp_SPc"/>
    <property type="match status" value="1"/>
</dbReference>
<evidence type="ECO:0000256" key="4">
    <source>
        <dbReference type="SAM" id="MobiDB-lite"/>
    </source>
</evidence>
<evidence type="ECO:0000313" key="7">
    <source>
        <dbReference type="EMBL" id="CDW26521.1"/>
    </source>
</evidence>
<dbReference type="Pfam" id="PF00089">
    <property type="entry name" value="Trypsin"/>
    <property type="match status" value="1"/>
</dbReference>
<dbReference type="OrthoDB" id="6261922at2759"/>
<dbReference type="InterPro" id="IPR001254">
    <property type="entry name" value="Trypsin_dom"/>
</dbReference>
<dbReference type="PRINTS" id="PR00722">
    <property type="entry name" value="CHYMOTRYPSIN"/>
</dbReference>
<dbReference type="InterPro" id="IPR009003">
    <property type="entry name" value="Peptidase_S1_PA"/>
</dbReference>
<organism evidence="7">
    <name type="scientific">Lepeophtheirus salmonis</name>
    <name type="common">Salmon louse</name>
    <name type="synonym">Caligus salmonis</name>
    <dbReference type="NCBI Taxonomy" id="72036"/>
    <lineage>
        <taxon>Eukaryota</taxon>
        <taxon>Metazoa</taxon>
        <taxon>Ecdysozoa</taxon>
        <taxon>Arthropoda</taxon>
        <taxon>Crustacea</taxon>
        <taxon>Multicrustacea</taxon>
        <taxon>Hexanauplia</taxon>
        <taxon>Copepoda</taxon>
        <taxon>Siphonostomatoida</taxon>
        <taxon>Caligidae</taxon>
        <taxon>Lepeophtheirus</taxon>
    </lineage>
</organism>
<dbReference type="GO" id="GO:0004252">
    <property type="term" value="F:serine-type endopeptidase activity"/>
    <property type="evidence" value="ECO:0007669"/>
    <property type="project" value="InterPro"/>
</dbReference>
<comment type="similarity">
    <text evidence="2">Belongs to the peptidase S1 family. CLIP subfamily.</text>
</comment>
<feature type="compositionally biased region" description="Gly residues" evidence="4">
    <location>
        <begin position="606"/>
        <end position="623"/>
    </location>
</feature>
<keyword evidence="5" id="KW-0732">Signal</keyword>
<protein>
    <submittedName>
        <fullName evidence="7">Serine proteinase stubblelike [Bombus impatiens]</fullName>
    </submittedName>
</protein>
<feature type="chain" id="PRO_5013175713" evidence="5">
    <location>
        <begin position="16"/>
        <end position="633"/>
    </location>
</feature>
<proteinExistence type="inferred from homology"/>
<evidence type="ECO:0000256" key="1">
    <source>
        <dbReference type="ARBA" id="ARBA00023157"/>
    </source>
</evidence>